<feature type="region of interest" description="Disordered" evidence="1">
    <location>
        <begin position="120"/>
        <end position="198"/>
    </location>
</feature>
<proteinExistence type="predicted"/>
<dbReference type="Proteomes" id="UP000703269">
    <property type="component" value="Unassembled WGS sequence"/>
</dbReference>
<feature type="compositionally biased region" description="Pro residues" evidence="1">
    <location>
        <begin position="140"/>
        <end position="149"/>
    </location>
</feature>
<gene>
    <name evidence="2" type="ORF">PsYK624_030670</name>
</gene>
<sequence>MTDLTFCYLHMNDHDFDVIDTIGTSDYLNGELSDDEVDIPAHMVPPNPDDSDVLPSQVHPSYPYGNPTSTKHPASLPRRPYDPSSRALFEDMGYAGGGVNGALRWKDLALDTLLPVDEEKEEAERAVQARKMASGASQHPPHPQPPPQLPVAQAVDTDEDEDDEDSENDENENDEDEEDEEEDGSDSEPDEDEDEEEE</sequence>
<dbReference type="AlphaFoldDB" id="A0A9P3G335"/>
<comment type="caution">
    <text evidence="2">The sequence shown here is derived from an EMBL/GenBank/DDBJ whole genome shotgun (WGS) entry which is preliminary data.</text>
</comment>
<organism evidence="2 3">
    <name type="scientific">Phanerochaete sordida</name>
    <dbReference type="NCBI Taxonomy" id="48140"/>
    <lineage>
        <taxon>Eukaryota</taxon>
        <taxon>Fungi</taxon>
        <taxon>Dikarya</taxon>
        <taxon>Basidiomycota</taxon>
        <taxon>Agaricomycotina</taxon>
        <taxon>Agaricomycetes</taxon>
        <taxon>Polyporales</taxon>
        <taxon>Phanerochaetaceae</taxon>
        <taxon>Phanerochaete</taxon>
    </lineage>
</organism>
<name>A0A9P3G335_9APHY</name>
<dbReference type="EMBL" id="BPQB01000005">
    <property type="protein sequence ID" value="GJE86984.1"/>
    <property type="molecule type" value="Genomic_DNA"/>
</dbReference>
<keyword evidence="3" id="KW-1185">Reference proteome</keyword>
<accession>A0A9P3G335</accession>
<evidence type="ECO:0000313" key="3">
    <source>
        <dbReference type="Proteomes" id="UP000703269"/>
    </source>
</evidence>
<feature type="region of interest" description="Disordered" evidence="1">
    <location>
        <begin position="42"/>
        <end position="83"/>
    </location>
</feature>
<protein>
    <submittedName>
        <fullName evidence="2">Uncharacterized protein</fullName>
    </submittedName>
</protein>
<evidence type="ECO:0000256" key="1">
    <source>
        <dbReference type="SAM" id="MobiDB-lite"/>
    </source>
</evidence>
<dbReference type="OrthoDB" id="2351920at2759"/>
<reference evidence="2 3" key="1">
    <citation type="submission" date="2021-08" db="EMBL/GenBank/DDBJ databases">
        <title>Draft Genome Sequence of Phanerochaete sordida strain YK-624.</title>
        <authorList>
            <person name="Mori T."/>
            <person name="Dohra H."/>
            <person name="Suzuki T."/>
            <person name="Kawagishi H."/>
            <person name="Hirai H."/>
        </authorList>
    </citation>
    <scope>NUCLEOTIDE SEQUENCE [LARGE SCALE GENOMIC DNA]</scope>
    <source>
        <strain evidence="2 3">YK-624</strain>
    </source>
</reference>
<evidence type="ECO:0000313" key="2">
    <source>
        <dbReference type="EMBL" id="GJE86984.1"/>
    </source>
</evidence>
<feature type="compositionally biased region" description="Acidic residues" evidence="1">
    <location>
        <begin position="156"/>
        <end position="198"/>
    </location>
</feature>